<evidence type="ECO:0000256" key="12">
    <source>
        <dbReference type="SAM" id="MobiDB-lite"/>
    </source>
</evidence>
<dbReference type="PANTHER" id="PTHR12454:SF11">
    <property type="entry name" value="GH25683P"/>
    <property type="match status" value="1"/>
</dbReference>
<evidence type="ECO:0000256" key="2">
    <source>
        <dbReference type="ARBA" id="ARBA00005766"/>
    </source>
</evidence>
<feature type="region of interest" description="Disordered" evidence="12">
    <location>
        <begin position="268"/>
        <end position="294"/>
    </location>
</feature>
<keyword evidence="8 13" id="KW-1133">Transmembrane helix</keyword>
<evidence type="ECO:0000256" key="3">
    <source>
        <dbReference type="ARBA" id="ARBA00022448"/>
    </source>
</evidence>
<keyword evidence="7" id="KW-0630">Potassium</keyword>
<dbReference type="Proteomes" id="UP000095280">
    <property type="component" value="Unplaced"/>
</dbReference>
<dbReference type="GO" id="GO:0012505">
    <property type="term" value="C:endomembrane system"/>
    <property type="evidence" value="ECO:0007669"/>
    <property type="project" value="UniProtKB-SubCell"/>
</dbReference>
<comment type="similarity">
    <text evidence="2">Belongs to the TMEM38 family.</text>
</comment>
<evidence type="ECO:0000256" key="6">
    <source>
        <dbReference type="ARBA" id="ARBA00022826"/>
    </source>
</evidence>
<evidence type="ECO:0000256" key="8">
    <source>
        <dbReference type="ARBA" id="ARBA00022989"/>
    </source>
</evidence>
<dbReference type="GO" id="GO:0005267">
    <property type="term" value="F:potassium channel activity"/>
    <property type="evidence" value="ECO:0007669"/>
    <property type="project" value="UniProtKB-KW"/>
</dbReference>
<dbReference type="PANTHER" id="PTHR12454">
    <property type="entry name" value="TRIMERIC INTRACELLULAR CATION CHANNEL"/>
    <property type="match status" value="1"/>
</dbReference>
<feature type="transmembrane region" description="Helical" evidence="13">
    <location>
        <begin position="57"/>
        <end position="77"/>
    </location>
</feature>
<evidence type="ECO:0000256" key="11">
    <source>
        <dbReference type="ARBA" id="ARBA00023303"/>
    </source>
</evidence>
<name>A0A1I8GVF9_9PLAT</name>
<keyword evidence="10 13" id="KW-0472">Membrane</keyword>
<dbReference type="GO" id="GO:0042802">
    <property type="term" value="F:identical protein binding"/>
    <property type="evidence" value="ECO:0007669"/>
    <property type="project" value="InterPro"/>
</dbReference>
<comment type="subcellular location">
    <subcellularLocation>
        <location evidence="1">Endomembrane system</location>
        <topology evidence="1">Multi-pass membrane protein</topology>
    </subcellularLocation>
</comment>
<evidence type="ECO:0000256" key="10">
    <source>
        <dbReference type="ARBA" id="ARBA00023136"/>
    </source>
</evidence>
<reference evidence="15" key="1">
    <citation type="submission" date="2016-11" db="UniProtKB">
        <authorList>
            <consortium name="WormBaseParasite"/>
        </authorList>
    </citation>
    <scope>IDENTIFICATION</scope>
</reference>
<evidence type="ECO:0000256" key="1">
    <source>
        <dbReference type="ARBA" id="ARBA00004127"/>
    </source>
</evidence>
<evidence type="ECO:0000256" key="5">
    <source>
        <dbReference type="ARBA" id="ARBA00022692"/>
    </source>
</evidence>
<keyword evidence="3" id="KW-0813">Transport</keyword>
<evidence type="ECO:0000313" key="15">
    <source>
        <dbReference type="WBParaSite" id="maker-uti_cns_0003294-snap-gene-0.13-mRNA-1"/>
    </source>
</evidence>
<evidence type="ECO:0000256" key="13">
    <source>
        <dbReference type="SAM" id="Phobius"/>
    </source>
</evidence>
<dbReference type="Pfam" id="PF05197">
    <property type="entry name" value="TRIC"/>
    <property type="match status" value="1"/>
</dbReference>
<keyword evidence="14" id="KW-1185">Reference proteome</keyword>
<evidence type="ECO:0000256" key="7">
    <source>
        <dbReference type="ARBA" id="ARBA00022958"/>
    </source>
</evidence>
<protein>
    <submittedName>
        <fullName evidence="15">Trimeric intracellular cation channel type B</fullName>
    </submittedName>
</protein>
<keyword evidence="6" id="KW-0631">Potassium channel</keyword>
<keyword evidence="11" id="KW-0407">Ion channel</keyword>
<keyword evidence="5 13" id="KW-0812">Transmembrane</keyword>
<feature type="transmembrane region" description="Helical" evidence="13">
    <location>
        <begin position="145"/>
        <end position="165"/>
    </location>
</feature>
<keyword evidence="9" id="KW-0406">Ion transport</keyword>
<dbReference type="GO" id="GO:0016020">
    <property type="term" value="C:membrane"/>
    <property type="evidence" value="ECO:0007669"/>
    <property type="project" value="InterPro"/>
</dbReference>
<evidence type="ECO:0000256" key="4">
    <source>
        <dbReference type="ARBA" id="ARBA00022538"/>
    </source>
</evidence>
<dbReference type="WBParaSite" id="maker-uti_cns_0003294-snap-gene-0.13-mRNA-1">
    <property type="protein sequence ID" value="maker-uti_cns_0003294-snap-gene-0.13-mRNA-1"/>
    <property type="gene ID" value="maker-uti_cns_0003294-snap-gene-0.13"/>
</dbReference>
<sequence>MMLSDISSTIMEVSKTLQRVNMYPFFDAAHYILMCSIVKEDTAQSAGTSAFSRRHPFACWLASMLMCFSGSILGNLLIGESLVTPFKHHKDILLATAIWYVINYFPFDLAYKLAKFAPMHLVVCIVKEVHRTRKIYDGVGVAYKLYPNAYLIVIAIGVVKGSGYLEMRLFERLIRGIWIPASNEFLQPSFATKASVFISLAFLLEKIGNVPSTHENIFLGAIMFLVYFKLSSMIIGIHDPFLPFENIFCSLFLGGLADALKRATTSGKPIQASAAPNNNGSSSTAGKTKEKKNE</sequence>
<evidence type="ECO:0000313" key="14">
    <source>
        <dbReference type="Proteomes" id="UP000095280"/>
    </source>
</evidence>
<keyword evidence="4" id="KW-0633">Potassium transport</keyword>
<accession>A0A1I8GVF9</accession>
<feature type="compositionally biased region" description="Low complexity" evidence="12">
    <location>
        <begin position="272"/>
        <end position="285"/>
    </location>
</feature>
<organism evidence="14 15">
    <name type="scientific">Macrostomum lignano</name>
    <dbReference type="NCBI Taxonomy" id="282301"/>
    <lineage>
        <taxon>Eukaryota</taxon>
        <taxon>Metazoa</taxon>
        <taxon>Spiralia</taxon>
        <taxon>Lophotrochozoa</taxon>
        <taxon>Platyhelminthes</taxon>
        <taxon>Rhabditophora</taxon>
        <taxon>Macrostomorpha</taxon>
        <taxon>Macrostomida</taxon>
        <taxon>Macrostomidae</taxon>
        <taxon>Macrostomum</taxon>
    </lineage>
</organism>
<feature type="transmembrane region" description="Helical" evidence="13">
    <location>
        <begin position="92"/>
        <end position="111"/>
    </location>
</feature>
<dbReference type="InterPro" id="IPR007866">
    <property type="entry name" value="TRIC_channel"/>
</dbReference>
<feature type="transmembrane region" description="Helical" evidence="13">
    <location>
        <begin position="216"/>
        <end position="235"/>
    </location>
</feature>
<proteinExistence type="inferred from homology"/>
<dbReference type="AlphaFoldDB" id="A0A1I8GVF9"/>
<evidence type="ECO:0000256" key="9">
    <source>
        <dbReference type="ARBA" id="ARBA00023065"/>
    </source>
</evidence>